<accession>A0ABD3GKH7</accession>
<dbReference type="Pfam" id="PF05056">
    <property type="entry name" value="DUF674"/>
    <property type="match status" value="2"/>
</dbReference>
<dbReference type="EMBL" id="JBJQOH010000007">
    <property type="protein sequence ID" value="KAL3678520.1"/>
    <property type="molecule type" value="Genomic_DNA"/>
</dbReference>
<keyword evidence="2" id="KW-1185">Reference proteome</keyword>
<dbReference type="PANTHER" id="PTHR33103:SF19">
    <property type="entry name" value="OS09G0544700 PROTEIN"/>
    <property type="match status" value="1"/>
</dbReference>
<evidence type="ECO:0000313" key="2">
    <source>
        <dbReference type="Proteomes" id="UP001633002"/>
    </source>
</evidence>
<dbReference type="InterPro" id="IPR007750">
    <property type="entry name" value="DUF674"/>
</dbReference>
<gene>
    <name evidence="1" type="ORF">R1sor_021476</name>
</gene>
<organism evidence="1 2">
    <name type="scientific">Riccia sorocarpa</name>
    <dbReference type="NCBI Taxonomy" id="122646"/>
    <lineage>
        <taxon>Eukaryota</taxon>
        <taxon>Viridiplantae</taxon>
        <taxon>Streptophyta</taxon>
        <taxon>Embryophyta</taxon>
        <taxon>Marchantiophyta</taxon>
        <taxon>Marchantiopsida</taxon>
        <taxon>Marchantiidae</taxon>
        <taxon>Marchantiales</taxon>
        <taxon>Ricciaceae</taxon>
        <taxon>Riccia</taxon>
    </lineage>
</organism>
<proteinExistence type="predicted"/>
<dbReference type="PANTHER" id="PTHR33103">
    <property type="entry name" value="OS01G0153900 PROTEIN"/>
    <property type="match status" value="1"/>
</dbReference>
<dbReference type="Proteomes" id="UP001633002">
    <property type="component" value="Unassembled WGS sequence"/>
</dbReference>
<protein>
    <submittedName>
        <fullName evidence="1">Uncharacterized protein</fullName>
    </submittedName>
</protein>
<evidence type="ECO:0000313" key="1">
    <source>
        <dbReference type="EMBL" id="KAL3678520.1"/>
    </source>
</evidence>
<comment type="caution">
    <text evidence="1">The sequence shown here is derived from an EMBL/GenBank/DDBJ whole genome shotgun (WGS) entry which is preliminary data.</text>
</comment>
<reference evidence="1 2" key="1">
    <citation type="submission" date="2024-09" db="EMBL/GenBank/DDBJ databases">
        <title>Chromosome-scale assembly of Riccia sorocarpa.</title>
        <authorList>
            <person name="Paukszto L."/>
        </authorList>
    </citation>
    <scope>NUCLEOTIDE SEQUENCE [LARGE SCALE GENOMIC DNA]</scope>
    <source>
        <strain evidence="1">LP-2024</strain>
        <tissue evidence="1">Aerial parts of the thallus</tissue>
    </source>
</reference>
<sequence>MKVKLLRSRRLKRILLLECGKDFTDKLIAFLVMPVGSVMRRLGSSLAKDGNALYNVYTSLAKLEDTAFRTSWTQTVLIDPSSYYTLGASYQHFVPGGTSFVASGAVFFIGEDLSISRSSTSTALQLLEAVESSFSDIDYREIEAGEDKVLLLVRAGLTSTTPLTDVFGTSFGKVKS</sequence>
<name>A0ABD3GKH7_9MARC</name>
<dbReference type="AlphaFoldDB" id="A0ABD3GKH7"/>